<dbReference type="Gene3D" id="3.30.470.10">
    <property type="match status" value="1"/>
</dbReference>
<dbReference type="InterPro" id="IPR036038">
    <property type="entry name" value="Aminotransferase-like"/>
</dbReference>
<protein>
    <submittedName>
        <fullName evidence="2">D-aminoacid aminotransferase-like PLP-dependent enzyme</fullName>
    </submittedName>
</protein>
<dbReference type="PANTHER" id="PTHR42743">
    <property type="entry name" value="AMINO-ACID AMINOTRANSFERASE"/>
    <property type="match status" value="1"/>
</dbReference>
<dbReference type="InterPro" id="IPR001544">
    <property type="entry name" value="Aminotrans_IV"/>
</dbReference>
<dbReference type="Gene3D" id="3.20.10.10">
    <property type="entry name" value="D-amino Acid Aminotransferase, subunit A, domain 2"/>
    <property type="match status" value="1"/>
</dbReference>
<evidence type="ECO:0000256" key="1">
    <source>
        <dbReference type="ARBA" id="ARBA00009320"/>
    </source>
</evidence>
<dbReference type="InterPro" id="IPR050571">
    <property type="entry name" value="Class-IV_PLP-Dep_Aminotrnsfr"/>
</dbReference>
<keyword evidence="2" id="KW-0032">Aminotransferase</keyword>
<dbReference type="GO" id="GO:0046394">
    <property type="term" value="P:carboxylic acid biosynthetic process"/>
    <property type="evidence" value="ECO:0007669"/>
    <property type="project" value="UniProtKB-ARBA"/>
</dbReference>
<name>A0A6A6W512_9PEZI</name>
<dbReference type="InterPro" id="IPR043131">
    <property type="entry name" value="BCAT-like_N"/>
</dbReference>
<dbReference type="PANTHER" id="PTHR42743:SF11">
    <property type="entry name" value="AMINODEOXYCHORISMATE LYASE"/>
    <property type="match status" value="1"/>
</dbReference>
<evidence type="ECO:0000313" key="3">
    <source>
        <dbReference type="Proteomes" id="UP000799437"/>
    </source>
</evidence>
<dbReference type="AlphaFoldDB" id="A0A6A6W512"/>
<dbReference type="EMBL" id="ML996573">
    <property type="protein sequence ID" value="KAF2757683.1"/>
    <property type="molecule type" value="Genomic_DNA"/>
</dbReference>
<dbReference type="InterPro" id="IPR043132">
    <property type="entry name" value="BCAT-like_C"/>
</dbReference>
<sequence length="326" mass="36439">MATMQKVFAAYQSRLSTLQSTYPSNRYAAGIACIDNTLVPLADARIPITDQGFLKSDLTYDVPAIWDGRFFRLDDHLDRFERSCSKMRYKSPLSREELKAKLIEMAALSGMRDVYVHIIVTRGMLPAMLVSEAEQVNNLYIIMKPYYWVMAPEMQIAGTGAAVITKTVSRTPEHSVDPTVKNHQWGDFTRGVLEARDRGAKYPFLTDGQGALTEGPGYNIVLVNRGVLYTPASGVLEGVTRLSVMDVAREKGVEARVERVPVKMAYSAEEIFMCTTAGGIMPITELDGKPVGDGLIGPVTKTIWDAYWEMHYNPNYSFEISYEFSK</sequence>
<evidence type="ECO:0000313" key="2">
    <source>
        <dbReference type="EMBL" id="KAF2757683.1"/>
    </source>
</evidence>
<dbReference type="RefSeq" id="XP_033600134.1">
    <property type="nucleotide sequence ID" value="XM_033741396.1"/>
</dbReference>
<dbReference type="OrthoDB" id="25921at2759"/>
<keyword evidence="2" id="KW-0808">Transferase</keyword>
<dbReference type="GO" id="GO:0008483">
    <property type="term" value="F:transaminase activity"/>
    <property type="evidence" value="ECO:0007669"/>
    <property type="project" value="UniProtKB-KW"/>
</dbReference>
<dbReference type="GeneID" id="54482450"/>
<proteinExistence type="inferred from homology"/>
<reference evidence="2" key="1">
    <citation type="journal article" date="2020" name="Stud. Mycol.">
        <title>101 Dothideomycetes genomes: a test case for predicting lifestyles and emergence of pathogens.</title>
        <authorList>
            <person name="Haridas S."/>
            <person name="Albert R."/>
            <person name="Binder M."/>
            <person name="Bloem J."/>
            <person name="Labutti K."/>
            <person name="Salamov A."/>
            <person name="Andreopoulos B."/>
            <person name="Baker S."/>
            <person name="Barry K."/>
            <person name="Bills G."/>
            <person name="Bluhm B."/>
            <person name="Cannon C."/>
            <person name="Castanera R."/>
            <person name="Culley D."/>
            <person name="Daum C."/>
            <person name="Ezra D."/>
            <person name="Gonzalez J."/>
            <person name="Henrissat B."/>
            <person name="Kuo A."/>
            <person name="Liang C."/>
            <person name="Lipzen A."/>
            <person name="Lutzoni F."/>
            <person name="Magnuson J."/>
            <person name="Mondo S."/>
            <person name="Nolan M."/>
            <person name="Ohm R."/>
            <person name="Pangilinan J."/>
            <person name="Park H.-J."/>
            <person name="Ramirez L."/>
            <person name="Alfaro M."/>
            <person name="Sun H."/>
            <person name="Tritt A."/>
            <person name="Yoshinaga Y."/>
            <person name="Zwiers L.-H."/>
            <person name="Turgeon B."/>
            <person name="Goodwin S."/>
            <person name="Spatafora J."/>
            <person name="Crous P."/>
            <person name="Grigoriev I."/>
        </authorList>
    </citation>
    <scope>NUCLEOTIDE SEQUENCE</scope>
    <source>
        <strain evidence="2">CBS 121739</strain>
    </source>
</reference>
<gene>
    <name evidence="2" type="ORF">EJ05DRAFT_397678</name>
</gene>
<dbReference type="Proteomes" id="UP000799437">
    <property type="component" value="Unassembled WGS sequence"/>
</dbReference>
<comment type="similarity">
    <text evidence="1">Belongs to the class-IV pyridoxal-phosphate-dependent aminotransferase family.</text>
</comment>
<dbReference type="SUPFAM" id="SSF56752">
    <property type="entry name" value="D-aminoacid aminotransferase-like PLP-dependent enzymes"/>
    <property type="match status" value="1"/>
</dbReference>
<keyword evidence="3" id="KW-1185">Reference proteome</keyword>
<dbReference type="Pfam" id="PF01063">
    <property type="entry name" value="Aminotran_4"/>
    <property type="match status" value="1"/>
</dbReference>
<organism evidence="2 3">
    <name type="scientific">Pseudovirgaria hyperparasitica</name>
    <dbReference type="NCBI Taxonomy" id="470096"/>
    <lineage>
        <taxon>Eukaryota</taxon>
        <taxon>Fungi</taxon>
        <taxon>Dikarya</taxon>
        <taxon>Ascomycota</taxon>
        <taxon>Pezizomycotina</taxon>
        <taxon>Dothideomycetes</taxon>
        <taxon>Dothideomycetes incertae sedis</taxon>
        <taxon>Acrospermales</taxon>
        <taxon>Acrospermaceae</taxon>
        <taxon>Pseudovirgaria</taxon>
    </lineage>
</organism>
<accession>A0A6A6W512</accession>